<dbReference type="InterPro" id="IPR006530">
    <property type="entry name" value="YD"/>
</dbReference>
<evidence type="ECO:0000259" key="3">
    <source>
        <dbReference type="Pfam" id="PF25023"/>
    </source>
</evidence>
<dbReference type="NCBIfam" id="TIGR03696">
    <property type="entry name" value="Rhs_assc_core"/>
    <property type="match status" value="1"/>
</dbReference>
<accession>A0ABW2L8M2</accession>
<dbReference type="InterPro" id="IPR013783">
    <property type="entry name" value="Ig-like_fold"/>
</dbReference>
<proteinExistence type="predicted"/>
<dbReference type="SUPFAM" id="SSF53474">
    <property type="entry name" value="alpha/beta-Hydrolases"/>
    <property type="match status" value="1"/>
</dbReference>
<dbReference type="PANTHER" id="PTHR32305">
    <property type="match status" value="1"/>
</dbReference>
<sequence>MRYSPQFFLIPLLAATLSAQTRETVTFRYDGAAPRGAIFISGNLPELGNSDLSRSHELIQLPDGSWELDVSLPVNRNYEFQFYDRFVNSSQTPDPTHGTPLGDLQIASTSSVVLDPATKSLNYTGPLVGPVLHWRQDQTVDFATLPLTDNGSGTFSASTFGEANRPLEFFLTGSGGGREPAALGGPPEGDPVFGTEMDAIHVQQGQLFAYQPAPFVSPPRRDYDPAALSTLESEFIENPRPYRVFLPRGYDEHSDRYYPVVYCFDGQALFEEDTTVLGNASNPQSALDPDGTTLSKAIASGQAHEAIFVGIDTLSLLERLKTGDPYAAGDGTPGPSQAWLDFLRFELKPHIDENYRTLDGAEHTAVLGFQHGAAMALFCAWDAPQIFGKAALIELENYPGLFEVISLDSKRPVRLYLDSDRSQVRDFRSSLLRKIPKRFVVEGDLSYQYLPAAEDTPEAFRERLPDALSFLFSTAETIESNAAAAAKPYWLTNFGLSSADWDLDLDGDGWTTREEYAFATDPLDPDSQPSYSITIEPDQAIFDFDSRPGVRYTVEDSEDLSTWNPYGMVVGDGDPFAAVVDLDDDAPDRLFFRLHAAAPVDSDFDGLSDIEEAALLGTRTDRADTDFDGFSDGDEVLYLDTDPLTPNLTGGSISGTVYLDEDGDLGDGTPLSGATVFIDLDHDEKPDPEEPTQVTDASGHYQFDNLAPGTYRLVQPIPAGSIQTFPGNPPGAPDGLPDSLDFVHVPFGEHDVPHGTTAQPDIGTIFPIFPAPESSPVDPELLLKPIGDRLRTFALGFQNTTELVSLTEGSSATVTFEDELIIDGPGFDFQVVTPDGQDAGETAEIHVGAELDDMRYLATIGEGRGAIGLDLGRAGITFPIRHIRVTSLNNGGSYPGYDLVGFQAIHYLPTGLDGHLVHLSENETIGDIDFGRTARDLPPRVFLSNETSIIHAGDEFRVHVSASDDFGNPTTTLSVNGTPASLDSEGFALVRAEYPGDLVLTATATDMAGQTAATTLTLLVRNHDGSLPENPDVPGRLETTEGAPEITVHSPGPGAILTSDVPVLATLSDDQEITTWELTYASIDLVDPYNLSTPDPDYITLASGSGSVINSPLATLPVSTLDDGIYLLRISATDGSATTAYSAHVVAKGVDPSDLYPAISIISPQPGSAITNLTEVLGTITSDSNIREWYVDVAPLGNLTQSDFANSTSAQFTRIAEGTEAVETEDILAVFDPTTLVNDSYLIKVTAWNDLGLGWTEPLEVEVSGEFKPGRLRLEFTDLELDLAGIPLQVRRIYDSFSSSESGDFGHGWSLGFADPDIRDTDPDGGAFLATNAWKVGTRIYLNAPDGRRIGFTFGIEEATSGFLGTYFRPVFTPDPGVYETLAVPEGDTGFLSQASDGSVTLAFIALPYNPDIFILTTKDGTAYTYHESDGLLDVLDKTGNSLVFTDQSIRHSSGAEVVLTRDEAGRITAVTAPDGSTRSYSYDSNGDLESTTDPAGNTTTFDYFDEPKHYLDSITDPHGRTGTRYEYDADGRLAAIIDEDGNRSEQSYDLEGFSGTISDFRGNITTIYYDDRGNITRQENPDGGVITYAYTDADHPDLETTVTDPLGNTTSYRYDDNGNVTLTTPPSGSSLRQTFDEDNKLISRTRPGLISETFTYNEAGLLSQWGNHRSYTYTSDGRVATVTDSLGNLRFFGYGGTFGQLDHIENESGATATATYFENGLPATASTPFGADSYEYDDAGRMLSVTDPLGDRVTVTYLGEHPATITSEDGITTSYVYDSDGQLTSETTDGATTTYAYDADGNRSAVTDPLGNTSSFTYDHAGRVLTATDAAGKTTTHQYDLAGNRVETIDRLGRKRSFDYNANGAMTAERWHSSDDDSVIREILFTYDNAGNINTVTDGDLNYDFGHLASVNPTQMDVTFPGRDALTLRYSFADSDLLIKTELPGPASHEFNRNSTTETAMVEIRTPDSSVTGRAEILRNAGRLPQEIIRHNDVSPITAGDTLIGTSSYSYDANGRISTITHPGESLTFTREPGGRIETLVDGSGTTTISYDSKGRLSAVDHPGAPDETFAFDDGGNQVGDILSPGNRLEARGDFEFDWDAEGNLIQRRDTSNGEIMDLSWDYRNRLTRIEIRPSTGADPTATVEYLYDFRDLMIGRVEDGSTLWFIYDYNAMPVMEYRDNEADPETVYYYEPDGPDRFVGEWRAGRGLRWFHSDHLGSVRSVIDEAGNTVASISYGAFGDIQSLTETTPGDAGNIRYAGRWHDPLTGFSYNRARFYDPALGRFLSEDPLGFESGTTNLYAYTDNDPYNYVDPSGNVAAVSYSTFTEKVAKRAIKFGKKVGKQIDECFRGIAAALEAANAGGGPAGDTSSCKKTPTP</sequence>
<dbReference type="InterPro" id="IPR000801">
    <property type="entry name" value="Esterase-like"/>
</dbReference>
<dbReference type="InterPro" id="IPR022385">
    <property type="entry name" value="Rhs_assc_core"/>
</dbReference>
<dbReference type="RefSeq" id="WP_379714535.1">
    <property type="nucleotide sequence ID" value="NZ_JBHTBS010000009.1"/>
</dbReference>
<dbReference type="InterPro" id="IPR013784">
    <property type="entry name" value="Carb-bd-like_fold"/>
</dbReference>
<dbReference type="Gene3D" id="3.40.50.1820">
    <property type="entry name" value="alpha/beta hydrolase"/>
    <property type="match status" value="1"/>
</dbReference>
<evidence type="ECO:0000313" key="5">
    <source>
        <dbReference type="Proteomes" id="UP001596472"/>
    </source>
</evidence>
<evidence type="ECO:0000256" key="2">
    <source>
        <dbReference type="SAM" id="MobiDB-lite"/>
    </source>
</evidence>
<dbReference type="Gene3D" id="2.60.40.10">
    <property type="entry name" value="Immunoglobulins"/>
    <property type="match status" value="2"/>
</dbReference>
<feature type="region of interest" description="Disordered" evidence="2">
    <location>
        <begin position="1477"/>
        <end position="1497"/>
    </location>
</feature>
<dbReference type="InterPro" id="IPR056823">
    <property type="entry name" value="TEN-like_YD-shell"/>
</dbReference>
<dbReference type="PANTHER" id="PTHR32305:SF15">
    <property type="entry name" value="PROTEIN RHSA-RELATED"/>
    <property type="match status" value="1"/>
</dbReference>
<keyword evidence="1" id="KW-0677">Repeat</keyword>
<evidence type="ECO:0000313" key="4">
    <source>
        <dbReference type="EMBL" id="MFC7338763.1"/>
    </source>
</evidence>
<dbReference type="InterPro" id="IPR031325">
    <property type="entry name" value="RHS_repeat"/>
</dbReference>
<protein>
    <submittedName>
        <fullName evidence="4">RHS repeat-associated core domain-containing protein</fullName>
    </submittedName>
</protein>
<keyword evidence="5" id="KW-1185">Reference proteome</keyword>
<dbReference type="Proteomes" id="UP001596472">
    <property type="component" value="Unassembled WGS sequence"/>
</dbReference>
<dbReference type="InterPro" id="IPR050708">
    <property type="entry name" value="T6SS_VgrG/RHS"/>
</dbReference>
<dbReference type="Gene3D" id="2.180.10.10">
    <property type="entry name" value="RHS repeat-associated core"/>
    <property type="match status" value="2"/>
</dbReference>
<dbReference type="EMBL" id="JBHTBS010000009">
    <property type="protein sequence ID" value="MFC7338763.1"/>
    <property type="molecule type" value="Genomic_DNA"/>
</dbReference>
<gene>
    <name evidence="4" type="ORF">ACFQY0_16325</name>
</gene>
<comment type="caution">
    <text evidence="4">The sequence shown here is derived from an EMBL/GenBank/DDBJ whole genome shotgun (WGS) entry which is preliminary data.</text>
</comment>
<dbReference type="InterPro" id="IPR029058">
    <property type="entry name" value="AB_hydrolase_fold"/>
</dbReference>
<dbReference type="NCBIfam" id="TIGR01643">
    <property type="entry name" value="YD_repeat_2x"/>
    <property type="match status" value="8"/>
</dbReference>
<dbReference type="Pfam" id="PF00756">
    <property type="entry name" value="Esterase"/>
    <property type="match status" value="1"/>
</dbReference>
<evidence type="ECO:0000256" key="1">
    <source>
        <dbReference type="ARBA" id="ARBA00022737"/>
    </source>
</evidence>
<feature type="domain" description="Teneurin-like YD-shell" evidence="3">
    <location>
        <begin position="1767"/>
        <end position="1869"/>
    </location>
</feature>
<reference evidence="5" key="1">
    <citation type="journal article" date="2019" name="Int. J. Syst. Evol. Microbiol.">
        <title>The Global Catalogue of Microorganisms (GCM) 10K type strain sequencing project: providing services to taxonomists for standard genome sequencing and annotation.</title>
        <authorList>
            <consortium name="The Broad Institute Genomics Platform"/>
            <consortium name="The Broad Institute Genome Sequencing Center for Infectious Disease"/>
            <person name="Wu L."/>
            <person name="Ma J."/>
        </authorList>
    </citation>
    <scope>NUCLEOTIDE SEQUENCE [LARGE SCALE GENOMIC DNA]</scope>
    <source>
        <strain evidence="5">CGMCC 4.1467</strain>
    </source>
</reference>
<feature type="domain" description="Teneurin-like YD-shell" evidence="3">
    <location>
        <begin position="2045"/>
        <end position="2308"/>
    </location>
</feature>
<organism evidence="4 5">
    <name type="scientific">Haloferula chungangensis</name>
    <dbReference type="NCBI Taxonomy" id="1048331"/>
    <lineage>
        <taxon>Bacteria</taxon>
        <taxon>Pseudomonadati</taxon>
        <taxon>Verrucomicrobiota</taxon>
        <taxon>Verrucomicrobiia</taxon>
        <taxon>Verrucomicrobiales</taxon>
        <taxon>Verrucomicrobiaceae</taxon>
        <taxon>Haloferula</taxon>
    </lineage>
</organism>
<name>A0ABW2L8M2_9BACT</name>
<dbReference type="SUPFAM" id="SSF49452">
    <property type="entry name" value="Starch-binding domain-like"/>
    <property type="match status" value="1"/>
</dbReference>
<dbReference type="SUPFAM" id="SSF117074">
    <property type="entry name" value="Hypothetical protein PA1324"/>
    <property type="match status" value="1"/>
</dbReference>
<dbReference type="Pfam" id="PF25023">
    <property type="entry name" value="TEN_YD-shell"/>
    <property type="match status" value="2"/>
</dbReference>
<dbReference type="Pfam" id="PF05593">
    <property type="entry name" value="RHS_repeat"/>
    <property type="match status" value="3"/>
</dbReference>